<gene>
    <name evidence="1" type="ORF">H8S00_04655</name>
</gene>
<dbReference type="Proteomes" id="UP000597877">
    <property type="component" value="Unassembled WGS sequence"/>
</dbReference>
<proteinExistence type="predicted"/>
<comment type="caution">
    <text evidence="1">The sequence shown here is derived from an EMBL/GenBank/DDBJ whole genome shotgun (WGS) entry which is preliminary data.</text>
</comment>
<dbReference type="RefSeq" id="WP_186840062.1">
    <property type="nucleotide sequence ID" value="NZ_JACOOZ010000003.1"/>
</dbReference>
<dbReference type="EMBL" id="JACOOZ010000003">
    <property type="protein sequence ID" value="MBC5667275.1"/>
    <property type="molecule type" value="Genomic_DNA"/>
</dbReference>
<evidence type="ECO:0000313" key="2">
    <source>
        <dbReference type="Proteomes" id="UP000597877"/>
    </source>
</evidence>
<sequence length="61" mass="7497">MSRTKKKIELGTKEYPYCSNRECMDFECLRHRKYIPWNVLLWQEKYIPNNKGVCKDKIKEI</sequence>
<reference evidence="1 2" key="1">
    <citation type="submission" date="2020-08" db="EMBL/GenBank/DDBJ databases">
        <title>Genome public.</title>
        <authorList>
            <person name="Liu C."/>
            <person name="Sun Q."/>
        </authorList>
    </citation>
    <scope>NUCLEOTIDE SEQUENCE [LARGE SCALE GENOMIC DNA]</scope>
    <source>
        <strain evidence="1 2">BX4</strain>
    </source>
</reference>
<organism evidence="1 2">
    <name type="scientific">Eubacterium segne</name>
    <dbReference type="NCBI Taxonomy" id="2763045"/>
    <lineage>
        <taxon>Bacteria</taxon>
        <taxon>Bacillati</taxon>
        <taxon>Bacillota</taxon>
        <taxon>Clostridia</taxon>
        <taxon>Eubacteriales</taxon>
        <taxon>Eubacteriaceae</taxon>
        <taxon>Eubacterium</taxon>
    </lineage>
</organism>
<accession>A0ABR7F3G6</accession>
<protein>
    <submittedName>
        <fullName evidence="1">Uncharacterized protein</fullName>
    </submittedName>
</protein>
<keyword evidence="2" id="KW-1185">Reference proteome</keyword>
<evidence type="ECO:0000313" key="1">
    <source>
        <dbReference type="EMBL" id="MBC5667275.1"/>
    </source>
</evidence>
<name>A0ABR7F3G6_9FIRM</name>